<evidence type="ECO:0000256" key="1">
    <source>
        <dbReference type="SAM" id="MobiDB-lite"/>
    </source>
</evidence>
<feature type="domain" description="FecR protein" evidence="3">
    <location>
        <begin position="53"/>
        <end position="146"/>
    </location>
</feature>
<evidence type="ECO:0000259" key="3">
    <source>
        <dbReference type="Pfam" id="PF04773"/>
    </source>
</evidence>
<protein>
    <recommendedName>
        <fullName evidence="3">FecR protein domain-containing protein</fullName>
    </recommendedName>
</protein>
<feature type="chain" id="PRO_5011239694" description="FecR protein domain-containing protein" evidence="2">
    <location>
        <begin position="24"/>
        <end position="546"/>
    </location>
</feature>
<reference evidence="4 5" key="1">
    <citation type="submission" date="2017-02" db="EMBL/GenBank/DDBJ databases">
        <title>Pseudoalteromonas ulvae TC14 Genome.</title>
        <authorList>
            <person name="Molmeret M."/>
        </authorList>
    </citation>
    <scope>NUCLEOTIDE SEQUENCE [LARGE SCALE GENOMIC DNA]</scope>
    <source>
        <strain evidence="4">TC14</strain>
    </source>
</reference>
<dbReference type="EMBL" id="MWPV01000001">
    <property type="protein sequence ID" value="OUL58758.1"/>
    <property type="molecule type" value="Genomic_DNA"/>
</dbReference>
<comment type="caution">
    <text evidence="4">The sequence shown here is derived from an EMBL/GenBank/DDBJ whole genome shotgun (WGS) entry which is preliminary data.</text>
</comment>
<dbReference type="PANTHER" id="PTHR38731">
    <property type="entry name" value="LIPL45-RELATED LIPOPROTEIN-RELATED"/>
    <property type="match status" value="1"/>
</dbReference>
<feature type="region of interest" description="Disordered" evidence="1">
    <location>
        <begin position="212"/>
        <end position="237"/>
    </location>
</feature>
<feature type="signal peptide" evidence="2">
    <location>
        <begin position="1"/>
        <end position="23"/>
    </location>
</feature>
<dbReference type="Proteomes" id="UP000194841">
    <property type="component" value="Unassembled WGS sequence"/>
</dbReference>
<sequence>MNKIAFFLCIVCFSCVNSVSANAGKVLFAIGDVQIKNAQTIKVSKGDNVNEGDTIITGDKSRAQLLMSDGARVSIRANSQLTISQYQYSEQGQSQVSTTQAKSSMSLLKGGFRTITGAVASGPDKSGYEVKTAVATIGIRGTDYTILYCDDDCLSLDQKNNQPIKNGLYAGVSKGAIVLNNSAGQLLLNPSESGFVQTSFVAPVKLLGPPSSLFGETTATQKSQDEEEAEADASDEVSTEDIIVTEIASVSNEVQISAPISKPSSAAETDTTNNPTTNTNDIVITKVIKDDNGDDVTIDGGEAPEIVASSQTVIATSNLLANEAIAQPINDAKDNQFDNNGNLTQFSTLLSEQVAQLSIGTASQKNVGYDAVSGFRWGRWSNGTATINGANLDLTQQSIHWLSNESFDPSIALTKTGQVSYSLIGNTDPTNNHGDRGILGNATFSADFTNQTVSNELLIGIRGLVWRAVGQGSISNGFNAFSGTYDQVVIDAVSGGSGQFSGFFSSSKTTDNLPTAAGLVYSIMNPSAEDIVSGTVVFSNPQFKNR</sequence>
<dbReference type="RefSeq" id="WP_086742137.1">
    <property type="nucleotide sequence ID" value="NZ_MWPV01000001.1"/>
</dbReference>
<dbReference type="AlphaFoldDB" id="A0A244CT37"/>
<feature type="region of interest" description="Disordered" evidence="1">
    <location>
        <begin position="258"/>
        <end position="278"/>
    </location>
</feature>
<name>A0A244CT37_PSEDV</name>
<evidence type="ECO:0000256" key="2">
    <source>
        <dbReference type="SAM" id="SignalP"/>
    </source>
</evidence>
<keyword evidence="2" id="KW-0732">Signal</keyword>
<dbReference type="Pfam" id="PF04773">
    <property type="entry name" value="FecR"/>
    <property type="match status" value="1"/>
</dbReference>
<feature type="compositionally biased region" description="Acidic residues" evidence="1">
    <location>
        <begin position="225"/>
        <end position="237"/>
    </location>
</feature>
<dbReference type="InterPro" id="IPR006860">
    <property type="entry name" value="FecR"/>
</dbReference>
<gene>
    <name evidence="4" type="ORF">B1199_00260</name>
</gene>
<organism evidence="4 5">
    <name type="scientific">Pseudoalteromonas ulvae</name>
    <dbReference type="NCBI Taxonomy" id="107327"/>
    <lineage>
        <taxon>Bacteria</taxon>
        <taxon>Pseudomonadati</taxon>
        <taxon>Pseudomonadota</taxon>
        <taxon>Gammaproteobacteria</taxon>
        <taxon>Alteromonadales</taxon>
        <taxon>Pseudoalteromonadaceae</taxon>
        <taxon>Pseudoalteromonas</taxon>
    </lineage>
</organism>
<dbReference type="Gene3D" id="2.60.120.1440">
    <property type="match status" value="1"/>
</dbReference>
<evidence type="ECO:0000313" key="5">
    <source>
        <dbReference type="Proteomes" id="UP000194841"/>
    </source>
</evidence>
<dbReference type="OrthoDB" id="7028389at2"/>
<proteinExistence type="predicted"/>
<keyword evidence="5" id="KW-1185">Reference proteome</keyword>
<accession>A0A244CT37</accession>
<evidence type="ECO:0000313" key="4">
    <source>
        <dbReference type="EMBL" id="OUL58758.1"/>
    </source>
</evidence>